<organism evidence="2 3">
    <name type="scientific">Kalanchoe fedtschenkoi</name>
    <name type="common">Lavender scallops</name>
    <name type="synonym">South American air plant</name>
    <dbReference type="NCBI Taxonomy" id="63787"/>
    <lineage>
        <taxon>Eukaryota</taxon>
        <taxon>Viridiplantae</taxon>
        <taxon>Streptophyta</taxon>
        <taxon>Embryophyta</taxon>
        <taxon>Tracheophyta</taxon>
        <taxon>Spermatophyta</taxon>
        <taxon>Magnoliopsida</taxon>
        <taxon>eudicotyledons</taxon>
        <taxon>Gunneridae</taxon>
        <taxon>Pentapetalae</taxon>
        <taxon>Saxifragales</taxon>
        <taxon>Crassulaceae</taxon>
        <taxon>Kalanchoe</taxon>
    </lineage>
</organism>
<dbReference type="AlphaFoldDB" id="A0A7N0VJF1"/>
<feature type="transmembrane region" description="Helical" evidence="1">
    <location>
        <begin position="51"/>
        <end position="70"/>
    </location>
</feature>
<dbReference type="Gramene" id="Kaladp0977s0003.1.v1.1">
    <property type="protein sequence ID" value="Kaladp0977s0003.1.v1.1.CDS.1"/>
    <property type="gene ID" value="Kaladp0977s0003.v1.1"/>
</dbReference>
<evidence type="ECO:0000313" key="2">
    <source>
        <dbReference type="EnsemblPlants" id="Kaladp0977s0003.1.v1.1.CDS.1"/>
    </source>
</evidence>
<keyword evidence="3" id="KW-1185">Reference proteome</keyword>
<proteinExistence type="predicted"/>
<feature type="transmembrane region" description="Helical" evidence="1">
    <location>
        <begin position="20"/>
        <end position="39"/>
    </location>
</feature>
<accession>A0A7N0VJF1</accession>
<reference evidence="2" key="1">
    <citation type="submission" date="2021-01" db="UniProtKB">
        <authorList>
            <consortium name="EnsemblPlants"/>
        </authorList>
    </citation>
    <scope>IDENTIFICATION</scope>
</reference>
<dbReference type="Proteomes" id="UP000594263">
    <property type="component" value="Unplaced"/>
</dbReference>
<keyword evidence="1" id="KW-0472">Membrane</keyword>
<sequence length="71" mass="8308">MNHRYERVCVLRQSLQSEKLVMMMGVSFWRLALPAFLLFHGVCLSEKGTHKFNQCLFVVCLILHLSFLHVT</sequence>
<keyword evidence="1" id="KW-1133">Transmembrane helix</keyword>
<name>A0A7N0VJF1_KALFE</name>
<dbReference type="EnsemblPlants" id="Kaladp0977s0003.1.v1.1">
    <property type="protein sequence ID" value="Kaladp0977s0003.1.v1.1.CDS.1"/>
    <property type="gene ID" value="Kaladp0977s0003.v1.1"/>
</dbReference>
<protein>
    <submittedName>
        <fullName evidence="2">Uncharacterized protein</fullName>
    </submittedName>
</protein>
<evidence type="ECO:0000256" key="1">
    <source>
        <dbReference type="SAM" id="Phobius"/>
    </source>
</evidence>
<evidence type="ECO:0000313" key="3">
    <source>
        <dbReference type="Proteomes" id="UP000594263"/>
    </source>
</evidence>
<keyword evidence="1" id="KW-0812">Transmembrane</keyword>